<keyword evidence="3" id="KW-1185">Reference proteome</keyword>
<reference evidence="2 3" key="1">
    <citation type="journal article" date="2024" name="Insects">
        <title>An Improved Chromosome-Level Genome Assembly of the Firefly Pyrocoelia pectoralis.</title>
        <authorList>
            <person name="Fu X."/>
            <person name="Meyer-Rochow V.B."/>
            <person name="Ballantyne L."/>
            <person name="Zhu X."/>
        </authorList>
    </citation>
    <scope>NUCLEOTIDE SEQUENCE [LARGE SCALE GENOMIC DNA]</scope>
    <source>
        <strain evidence="2">XCY_ONT2</strain>
    </source>
</reference>
<dbReference type="PANTHER" id="PTHR31912:SF34">
    <property type="entry name" value="NOTOCHORD-RELATED PROTEIN"/>
    <property type="match status" value="1"/>
</dbReference>
<proteinExistence type="predicted"/>
<dbReference type="Proteomes" id="UP001329430">
    <property type="component" value="Chromosome 7"/>
</dbReference>
<dbReference type="PROSITE" id="PS00028">
    <property type="entry name" value="ZINC_FINGER_C2H2_1"/>
    <property type="match status" value="2"/>
</dbReference>
<feature type="domain" description="C2H2-type" evidence="1">
    <location>
        <begin position="3"/>
        <end position="24"/>
    </location>
</feature>
<name>A0AAN7V6B3_9COLE</name>
<evidence type="ECO:0000313" key="2">
    <source>
        <dbReference type="EMBL" id="KAK5641682.1"/>
    </source>
</evidence>
<dbReference type="InterPro" id="IPR013087">
    <property type="entry name" value="Znf_C2H2_type"/>
</dbReference>
<evidence type="ECO:0000259" key="1">
    <source>
        <dbReference type="PROSITE" id="PS00028"/>
    </source>
</evidence>
<gene>
    <name evidence="2" type="ORF">RI129_010229</name>
</gene>
<feature type="domain" description="C2H2-type" evidence="1">
    <location>
        <begin position="34"/>
        <end position="56"/>
    </location>
</feature>
<dbReference type="SMART" id="SM00355">
    <property type="entry name" value="ZnF_C2H2"/>
    <property type="match status" value="2"/>
</dbReference>
<dbReference type="AlphaFoldDB" id="A0AAN7V6B3"/>
<evidence type="ECO:0000313" key="3">
    <source>
        <dbReference type="Proteomes" id="UP001329430"/>
    </source>
</evidence>
<accession>A0AAN7V6B3</accession>
<sequence length="810" mass="93982">MICYICKKNFQCLSKFMLHFRIIHALSEIDIYKCVEPSCSREYHSMKSFRRHINSHLKISLIATENTKNAPSSSNSQVSFKNIVTSCTTSEGSSDLPFTILEKPLDLPLPLQTVFKKNIDVELRLLQFVSSLYNSSVPRKYVQTVLDEFKKLVDQSYIPFMKEKMFEFLQNFKDDIDFAMLDEVFDKSTIYFDNIDTEYKRLQMLKKSGYYIEPTEFIIGQRVDIKRKNSSLTTTPIIVKGYFIPPSAVLKLLFEKQNVYDSMCTYMHQLEIDKLKILSNFVQADNWQTSITNESNSIIPIHLYFDDYETGNPLGSHSGSNKLGAVYFNIPCLTVDHISSLNSIFLTQIFYSKDRVKFGNKSVFQVLINDLNNLQQNGIKLSNGRTIYFKLGLILGDNLGLHSILGFVESFSANYCCRICKTPKHKSRFCCEEDEIAIRNEQNYFEDVNLGNMSETGIKESCIWYGIVGFSITKNIGVDIMHDLLEGVCVYVMEAVINHLVCDLNFFTIDTLNSRIQSFDYGIDCSNKPTLIKWDGSKIKIRMSASEMLNFVNYFGLIIGDYVPKKYLFWKLYTYLKKINELVTSPQLQPTCADLLDYLISEHHKLYIYLTKSHLTPKFHHMLHYGRVMKSVGPLVHCWSMRFESKHRQGKITSNVSFCKKNVLKTIAIKNQILFSNFLLNYNYESNVIFGPVLNVDDDVRHNDNKSLSYKWVKILGVTYKKQVVITTYIEPYDLPHFGMITEVLMSDTDFLPTFKINEFHTLYYDEHFCAYAVELGNHEITFQYNKIVKVPCTLHKRDAIYYILPKYSL</sequence>
<dbReference type="EMBL" id="JAVRBK010000007">
    <property type="protein sequence ID" value="KAK5641682.1"/>
    <property type="molecule type" value="Genomic_DNA"/>
</dbReference>
<comment type="caution">
    <text evidence="2">The sequence shown here is derived from an EMBL/GenBank/DDBJ whole genome shotgun (WGS) entry which is preliminary data.</text>
</comment>
<dbReference type="PANTHER" id="PTHR31912">
    <property type="entry name" value="IP13529P"/>
    <property type="match status" value="1"/>
</dbReference>
<organism evidence="2 3">
    <name type="scientific">Pyrocoelia pectoralis</name>
    <dbReference type="NCBI Taxonomy" id="417401"/>
    <lineage>
        <taxon>Eukaryota</taxon>
        <taxon>Metazoa</taxon>
        <taxon>Ecdysozoa</taxon>
        <taxon>Arthropoda</taxon>
        <taxon>Hexapoda</taxon>
        <taxon>Insecta</taxon>
        <taxon>Pterygota</taxon>
        <taxon>Neoptera</taxon>
        <taxon>Endopterygota</taxon>
        <taxon>Coleoptera</taxon>
        <taxon>Polyphaga</taxon>
        <taxon>Elateriformia</taxon>
        <taxon>Elateroidea</taxon>
        <taxon>Lampyridae</taxon>
        <taxon>Lampyrinae</taxon>
        <taxon>Pyrocoelia</taxon>
    </lineage>
</organism>
<protein>
    <recommendedName>
        <fullName evidence="1">C2H2-type domain-containing protein</fullName>
    </recommendedName>
</protein>